<evidence type="ECO:0000313" key="3">
    <source>
        <dbReference type="Proteomes" id="UP000277580"/>
    </source>
</evidence>
<sequence>MHTLHTLLPLLPFLLLTTPATSTPALPLALTATLLITTHTTQLYTCPSPWTYFCFRSGTPPAATSSCECYAMTPATATCPTGTRKYCSDYITTECSCSYPKQPDCPPMFDFECVPAPPEMRKEATWGGKAKDMVDMGETEVEDVEDMVELVEVEGDENWDIEYELK</sequence>
<protein>
    <submittedName>
        <fullName evidence="2">Uncharacterized protein</fullName>
    </submittedName>
</protein>
<keyword evidence="3" id="KW-1185">Reference proteome</keyword>
<evidence type="ECO:0000256" key="1">
    <source>
        <dbReference type="SAM" id="SignalP"/>
    </source>
</evidence>
<organism evidence="2 3">
    <name type="scientific">Morchella conica CCBAS932</name>
    <dbReference type="NCBI Taxonomy" id="1392247"/>
    <lineage>
        <taxon>Eukaryota</taxon>
        <taxon>Fungi</taxon>
        <taxon>Dikarya</taxon>
        <taxon>Ascomycota</taxon>
        <taxon>Pezizomycotina</taxon>
        <taxon>Pezizomycetes</taxon>
        <taxon>Pezizales</taxon>
        <taxon>Morchellaceae</taxon>
        <taxon>Morchella</taxon>
    </lineage>
</organism>
<reference evidence="2 3" key="1">
    <citation type="journal article" date="2018" name="Nat. Ecol. Evol.">
        <title>Pezizomycetes genomes reveal the molecular basis of ectomycorrhizal truffle lifestyle.</title>
        <authorList>
            <person name="Murat C."/>
            <person name="Payen T."/>
            <person name="Noel B."/>
            <person name="Kuo A."/>
            <person name="Morin E."/>
            <person name="Chen J."/>
            <person name="Kohler A."/>
            <person name="Krizsan K."/>
            <person name="Balestrini R."/>
            <person name="Da Silva C."/>
            <person name="Montanini B."/>
            <person name="Hainaut M."/>
            <person name="Levati E."/>
            <person name="Barry K.W."/>
            <person name="Belfiori B."/>
            <person name="Cichocki N."/>
            <person name="Clum A."/>
            <person name="Dockter R.B."/>
            <person name="Fauchery L."/>
            <person name="Guy J."/>
            <person name="Iotti M."/>
            <person name="Le Tacon F."/>
            <person name="Lindquist E.A."/>
            <person name="Lipzen A."/>
            <person name="Malagnac F."/>
            <person name="Mello A."/>
            <person name="Molinier V."/>
            <person name="Miyauchi S."/>
            <person name="Poulain J."/>
            <person name="Riccioni C."/>
            <person name="Rubini A."/>
            <person name="Sitrit Y."/>
            <person name="Splivallo R."/>
            <person name="Traeger S."/>
            <person name="Wang M."/>
            <person name="Zifcakova L."/>
            <person name="Wipf D."/>
            <person name="Zambonelli A."/>
            <person name="Paolocci F."/>
            <person name="Nowrousian M."/>
            <person name="Ottonello S."/>
            <person name="Baldrian P."/>
            <person name="Spatafora J.W."/>
            <person name="Henrissat B."/>
            <person name="Nagy L.G."/>
            <person name="Aury J.M."/>
            <person name="Wincker P."/>
            <person name="Grigoriev I.V."/>
            <person name="Bonfante P."/>
            <person name="Martin F.M."/>
        </authorList>
    </citation>
    <scope>NUCLEOTIDE SEQUENCE [LARGE SCALE GENOMIC DNA]</scope>
    <source>
        <strain evidence="2 3">CCBAS932</strain>
    </source>
</reference>
<dbReference type="AlphaFoldDB" id="A0A3N4KR53"/>
<dbReference type="Proteomes" id="UP000277580">
    <property type="component" value="Unassembled WGS sequence"/>
</dbReference>
<name>A0A3N4KR53_9PEZI</name>
<dbReference type="EMBL" id="ML119166">
    <property type="protein sequence ID" value="RPB08245.1"/>
    <property type="molecule type" value="Genomic_DNA"/>
</dbReference>
<feature type="chain" id="PRO_5018177565" evidence="1">
    <location>
        <begin position="23"/>
        <end position="166"/>
    </location>
</feature>
<proteinExistence type="predicted"/>
<evidence type="ECO:0000313" key="2">
    <source>
        <dbReference type="EMBL" id="RPB08245.1"/>
    </source>
</evidence>
<dbReference type="OrthoDB" id="10422800at2759"/>
<keyword evidence="1" id="KW-0732">Signal</keyword>
<dbReference type="InParanoid" id="A0A3N4KR53"/>
<accession>A0A3N4KR53</accession>
<gene>
    <name evidence="2" type="ORF">P167DRAFT_568074</name>
</gene>
<feature type="signal peptide" evidence="1">
    <location>
        <begin position="1"/>
        <end position="22"/>
    </location>
</feature>